<gene>
    <name evidence="1" type="ORF">HMPREF3185_01269</name>
</gene>
<comment type="caution">
    <text evidence="1">The sequence shown here is derived from an EMBL/GenBank/DDBJ whole genome shotgun (WGS) entry which is preliminary data.</text>
</comment>
<dbReference type="Gene3D" id="3.40.50.1000">
    <property type="entry name" value="HAD superfamily/HAD-like"/>
    <property type="match status" value="1"/>
</dbReference>
<dbReference type="RefSeq" id="WP_060935536.1">
    <property type="nucleotide sequence ID" value="NZ_KQ960447.1"/>
</dbReference>
<protein>
    <submittedName>
        <fullName evidence="1">Uncharacterized protein</fullName>
    </submittedName>
</protein>
<dbReference type="AlphaFoldDB" id="A0A134B7B4"/>
<reference evidence="2" key="1">
    <citation type="submission" date="2016-01" db="EMBL/GenBank/DDBJ databases">
        <authorList>
            <person name="Mitreva M."/>
            <person name="Pepin K.H."/>
            <person name="Mihindukulasuriya K.A."/>
            <person name="Fulton R."/>
            <person name="Fronick C."/>
            <person name="O'Laughlin M."/>
            <person name="Miner T."/>
            <person name="Herter B."/>
            <person name="Rosa B.A."/>
            <person name="Cordes M."/>
            <person name="Tomlinson C."/>
            <person name="Wollam A."/>
            <person name="Palsikar V.B."/>
            <person name="Mardis E.R."/>
            <person name="Wilson R.K."/>
        </authorList>
    </citation>
    <scope>NUCLEOTIDE SEQUENCE [LARGE SCALE GENOMIC DNA]</scope>
    <source>
        <strain evidence="2">KA00683</strain>
    </source>
</reference>
<name>A0A134B7B4_9PORP</name>
<dbReference type="SUPFAM" id="SSF56784">
    <property type="entry name" value="HAD-like"/>
    <property type="match status" value="1"/>
</dbReference>
<dbReference type="InterPro" id="IPR023214">
    <property type="entry name" value="HAD_sf"/>
</dbReference>
<dbReference type="InterPro" id="IPR036412">
    <property type="entry name" value="HAD-like_sf"/>
</dbReference>
<dbReference type="InterPro" id="IPR016769">
    <property type="entry name" value="Phage_SP01_Orf1"/>
</dbReference>
<dbReference type="PATRIC" id="fig|322095.3.peg.1254"/>
<evidence type="ECO:0000313" key="2">
    <source>
        <dbReference type="Proteomes" id="UP000070224"/>
    </source>
</evidence>
<dbReference type="EMBL" id="LSDK01000084">
    <property type="protein sequence ID" value="KXB75829.1"/>
    <property type="molecule type" value="Genomic_DNA"/>
</dbReference>
<organism evidence="1 2">
    <name type="scientific">Porphyromonas somerae</name>
    <dbReference type="NCBI Taxonomy" id="322095"/>
    <lineage>
        <taxon>Bacteria</taxon>
        <taxon>Pseudomonadati</taxon>
        <taxon>Bacteroidota</taxon>
        <taxon>Bacteroidia</taxon>
        <taxon>Bacteroidales</taxon>
        <taxon>Porphyromonadaceae</taxon>
        <taxon>Porphyromonas</taxon>
    </lineage>
</organism>
<dbReference type="OrthoDB" id="5431039at2"/>
<proteinExistence type="predicted"/>
<dbReference type="STRING" id="322095.HMPREF3185_01269"/>
<dbReference type="PIRSF" id="PIRSF020079">
    <property type="entry name" value="UCP020079"/>
    <property type="match status" value="1"/>
</dbReference>
<sequence length="116" mass="13120">MIIAVDFDGTLCESAYPNIGGVMPGAKKSLEELREKGHYIIIWTCRTGELLVNAINWLLEEGIPFDRVNDHEPENLAIYGDGGKKVYANVYIDDKNLGGFPGWYETMRLLRSHPDY</sequence>
<evidence type="ECO:0000313" key="1">
    <source>
        <dbReference type="EMBL" id="KXB75829.1"/>
    </source>
</evidence>
<accession>A0A134B7B4</accession>
<keyword evidence="2" id="KW-1185">Reference proteome</keyword>
<dbReference type="Proteomes" id="UP000070224">
    <property type="component" value="Unassembled WGS sequence"/>
</dbReference>